<dbReference type="EC" id="2.10.1.1" evidence="11"/>
<dbReference type="InterPro" id="IPR036135">
    <property type="entry name" value="MoeA_linker/N_sf"/>
</dbReference>
<evidence type="ECO:0000256" key="4">
    <source>
        <dbReference type="ARBA" id="ARBA00010763"/>
    </source>
</evidence>
<comment type="catalytic activity">
    <reaction evidence="10">
        <text>adenylyl-molybdopterin + molybdate = Mo-molybdopterin + AMP + H(+)</text>
        <dbReference type="Rhea" id="RHEA:35047"/>
        <dbReference type="ChEBI" id="CHEBI:15378"/>
        <dbReference type="ChEBI" id="CHEBI:36264"/>
        <dbReference type="ChEBI" id="CHEBI:62727"/>
        <dbReference type="ChEBI" id="CHEBI:71302"/>
        <dbReference type="ChEBI" id="CHEBI:456215"/>
        <dbReference type="EC" id="2.10.1.1"/>
    </reaction>
</comment>
<proteinExistence type="inferred from homology"/>
<dbReference type="SMART" id="SM00852">
    <property type="entry name" value="MoCF_biosynth"/>
    <property type="match status" value="1"/>
</dbReference>
<gene>
    <name evidence="13" type="ORF">FHR23_000218</name>
</gene>
<evidence type="ECO:0000256" key="8">
    <source>
        <dbReference type="ARBA" id="ARBA00022842"/>
    </source>
</evidence>
<dbReference type="Gene3D" id="3.90.105.10">
    <property type="entry name" value="Molybdopterin biosynthesis moea protein, domain 2"/>
    <property type="match status" value="1"/>
</dbReference>
<evidence type="ECO:0000256" key="6">
    <source>
        <dbReference type="ARBA" id="ARBA00022679"/>
    </source>
</evidence>
<evidence type="ECO:0000256" key="5">
    <source>
        <dbReference type="ARBA" id="ARBA00022505"/>
    </source>
</evidence>
<dbReference type="EMBL" id="JACIJI010000001">
    <property type="protein sequence ID" value="MBB5717311.1"/>
    <property type="molecule type" value="Genomic_DNA"/>
</dbReference>
<dbReference type="InterPro" id="IPR036425">
    <property type="entry name" value="MoaB/Mog-like_dom_sf"/>
</dbReference>
<dbReference type="GO" id="GO:0006777">
    <property type="term" value="P:Mo-molybdopterin cofactor biosynthetic process"/>
    <property type="evidence" value="ECO:0007669"/>
    <property type="project" value="UniProtKB-UniRule"/>
</dbReference>
<evidence type="ECO:0000313" key="13">
    <source>
        <dbReference type="EMBL" id="MBB5717311.1"/>
    </source>
</evidence>
<dbReference type="InterPro" id="IPR036688">
    <property type="entry name" value="MoeA_C_domain_IV_sf"/>
</dbReference>
<feature type="domain" description="MoaB/Mog" evidence="12">
    <location>
        <begin position="178"/>
        <end position="314"/>
    </location>
</feature>
<dbReference type="Gene3D" id="2.170.190.11">
    <property type="entry name" value="Molybdopterin biosynthesis moea protein, domain 3"/>
    <property type="match status" value="1"/>
</dbReference>
<evidence type="ECO:0000313" key="14">
    <source>
        <dbReference type="Proteomes" id="UP000554342"/>
    </source>
</evidence>
<dbReference type="GO" id="GO:0046872">
    <property type="term" value="F:metal ion binding"/>
    <property type="evidence" value="ECO:0007669"/>
    <property type="project" value="UniProtKB-UniRule"/>
</dbReference>
<evidence type="ECO:0000256" key="10">
    <source>
        <dbReference type="ARBA" id="ARBA00047317"/>
    </source>
</evidence>
<dbReference type="Pfam" id="PF03453">
    <property type="entry name" value="MoeA_N"/>
    <property type="match status" value="1"/>
</dbReference>
<dbReference type="Pfam" id="PF03454">
    <property type="entry name" value="MoeA_C"/>
    <property type="match status" value="1"/>
</dbReference>
<dbReference type="InterPro" id="IPR001453">
    <property type="entry name" value="MoaB/Mog_dom"/>
</dbReference>
<accession>A0A840YUJ2</accession>
<dbReference type="UniPathway" id="UPA00344"/>
<reference evidence="13 14" key="1">
    <citation type="submission" date="2020-08" db="EMBL/GenBank/DDBJ databases">
        <title>Genomic Encyclopedia of Type Strains, Phase IV (KMG-IV): sequencing the most valuable type-strain genomes for metagenomic binning, comparative biology and taxonomic classification.</title>
        <authorList>
            <person name="Goeker M."/>
        </authorList>
    </citation>
    <scope>NUCLEOTIDE SEQUENCE [LARGE SCALE GENOMIC DNA]</scope>
    <source>
        <strain evidence="13 14">DSM 27203</strain>
    </source>
</reference>
<comment type="similarity">
    <text evidence="4 11">Belongs to the MoeA family.</text>
</comment>
<dbReference type="SUPFAM" id="SSF53218">
    <property type="entry name" value="Molybdenum cofactor biosynthesis proteins"/>
    <property type="match status" value="1"/>
</dbReference>
<dbReference type="CDD" id="cd00887">
    <property type="entry name" value="MoeA"/>
    <property type="match status" value="1"/>
</dbReference>
<evidence type="ECO:0000259" key="12">
    <source>
        <dbReference type="SMART" id="SM00852"/>
    </source>
</evidence>
<evidence type="ECO:0000256" key="1">
    <source>
        <dbReference type="ARBA" id="ARBA00001946"/>
    </source>
</evidence>
<evidence type="ECO:0000256" key="3">
    <source>
        <dbReference type="ARBA" id="ARBA00005046"/>
    </source>
</evidence>
<organism evidence="13 14">
    <name type="scientific">Stakelama sediminis</name>
    <dbReference type="NCBI Taxonomy" id="463200"/>
    <lineage>
        <taxon>Bacteria</taxon>
        <taxon>Pseudomonadati</taxon>
        <taxon>Pseudomonadota</taxon>
        <taxon>Alphaproteobacteria</taxon>
        <taxon>Sphingomonadales</taxon>
        <taxon>Sphingomonadaceae</taxon>
        <taxon>Stakelama</taxon>
    </lineage>
</organism>
<dbReference type="AlphaFoldDB" id="A0A840YUJ2"/>
<dbReference type="PANTHER" id="PTHR10192">
    <property type="entry name" value="MOLYBDOPTERIN BIOSYNTHESIS PROTEIN"/>
    <property type="match status" value="1"/>
</dbReference>
<dbReference type="InterPro" id="IPR005110">
    <property type="entry name" value="MoeA_linker/N"/>
</dbReference>
<protein>
    <recommendedName>
        <fullName evidence="11">Molybdopterin molybdenumtransferase</fullName>
        <ecNumber evidence="11">2.10.1.1</ecNumber>
    </recommendedName>
</protein>
<dbReference type="InterPro" id="IPR038987">
    <property type="entry name" value="MoeA-like"/>
</dbReference>
<dbReference type="Gene3D" id="3.40.980.10">
    <property type="entry name" value="MoaB/Mog-like domain"/>
    <property type="match status" value="1"/>
</dbReference>
<dbReference type="Gene3D" id="2.40.340.10">
    <property type="entry name" value="MoeA, C-terminal, domain IV"/>
    <property type="match status" value="1"/>
</dbReference>
<name>A0A840YUJ2_9SPHN</name>
<keyword evidence="9 11" id="KW-0501">Molybdenum cofactor biosynthesis</keyword>
<evidence type="ECO:0000256" key="7">
    <source>
        <dbReference type="ARBA" id="ARBA00022723"/>
    </source>
</evidence>
<keyword evidence="5 11" id="KW-0500">Molybdenum</keyword>
<comment type="cofactor">
    <cofactor evidence="1 11">
        <name>Mg(2+)</name>
        <dbReference type="ChEBI" id="CHEBI:18420"/>
    </cofactor>
</comment>
<comment type="function">
    <text evidence="2 11">Catalyzes the insertion of molybdate into adenylated molybdopterin with the concomitant release of AMP.</text>
</comment>
<dbReference type="GO" id="GO:0061599">
    <property type="term" value="F:molybdopterin molybdotransferase activity"/>
    <property type="evidence" value="ECO:0007669"/>
    <property type="project" value="UniProtKB-UniRule"/>
</dbReference>
<keyword evidence="7 11" id="KW-0479">Metal-binding</keyword>
<dbReference type="RefSeq" id="WP_184001098.1">
    <property type="nucleotide sequence ID" value="NZ_BAABIF010000004.1"/>
</dbReference>
<evidence type="ECO:0000256" key="2">
    <source>
        <dbReference type="ARBA" id="ARBA00002901"/>
    </source>
</evidence>
<dbReference type="Pfam" id="PF00994">
    <property type="entry name" value="MoCF_biosynth"/>
    <property type="match status" value="1"/>
</dbReference>
<comment type="pathway">
    <text evidence="3 11">Cofactor biosynthesis; molybdopterin biosynthesis.</text>
</comment>
<dbReference type="GO" id="GO:0005829">
    <property type="term" value="C:cytosol"/>
    <property type="evidence" value="ECO:0007669"/>
    <property type="project" value="TreeGrafter"/>
</dbReference>
<keyword evidence="6 11" id="KW-0808">Transferase</keyword>
<dbReference type="SUPFAM" id="SSF63882">
    <property type="entry name" value="MoeA N-terminal region -like"/>
    <property type="match status" value="1"/>
</dbReference>
<dbReference type="InterPro" id="IPR005111">
    <property type="entry name" value="MoeA_C_domain_IV"/>
</dbReference>
<dbReference type="PANTHER" id="PTHR10192:SF5">
    <property type="entry name" value="GEPHYRIN"/>
    <property type="match status" value="1"/>
</dbReference>
<sequence>MNQPLLPIDEAMARLFALGDSTPVETVSVRTAAGRWAAADVVALRTQPVCDLSAMDGYAIRFDDMPGPWTVTGESAAGHPFSASVGSGEAVRIFTGAALPPGTDTVLVQEEAARDGDRLLLDGEGPAHRGRNVRKRGLDFHEGETLIAAGERLTPARLALAAVGGHGVVPVHRQVRVAIAATGDELVPPGEPLSSGQLPESNGTMLIALLGDLPVEIRDLGILPDRRDALEAAFAAVDADILVTTGGASVGDHDLVRPALEACGAVIDFWKIALRPGKPMMAGTLGRTVLLGLPGNPVSAFATATLFLRPLIAALSGASDPMPRTQWAVLGEDLPANGPRTDYMRAATIDGRVRAAAIQDSSMLRTLARADCLIIRAAQAPAASAGESVEILPLA</sequence>
<dbReference type="Proteomes" id="UP000554342">
    <property type="component" value="Unassembled WGS sequence"/>
</dbReference>
<keyword evidence="14" id="KW-1185">Reference proteome</keyword>
<comment type="caution">
    <text evidence="13">The sequence shown here is derived from an EMBL/GenBank/DDBJ whole genome shotgun (WGS) entry which is preliminary data.</text>
</comment>
<evidence type="ECO:0000256" key="11">
    <source>
        <dbReference type="RuleBase" id="RU365090"/>
    </source>
</evidence>
<keyword evidence="8 11" id="KW-0460">Magnesium</keyword>
<dbReference type="FunFam" id="3.40.980.10:FF:000004">
    <property type="entry name" value="Molybdopterin molybdenumtransferase"/>
    <property type="match status" value="1"/>
</dbReference>
<evidence type="ECO:0000256" key="9">
    <source>
        <dbReference type="ARBA" id="ARBA00023150"/>
    </source>
</evidence>
<dbReference type="SUPFAM" id="SSF63867">
    <property type="entry name" value="MoeA C-terminal domain-like"/>
    <property type="match status" value="1"/>
</dbReference>